<evidence type="ECO:0000313" key="1">
    <source>
        <dbReference type="EMBL" id="KAJ8418382.1"/>
    </source>
</evidence>
<sequence>MALKVRRAQFPIRPPATPARASLSSSSVSQRFLRSPVNASFFFAKVEQREPGGELAAIHTLNVIPYFFLRDFGDGETDGRDGEMAGVLAHSSAASPFPQGCRAGSSGMRNQGLLEDGVETEDWIGRYRAVCVLEGEWGGRLDWAL</sequence>
<organism evidence="1 2">
    <name type="scientific">Aldrovandia affinis</name>
    <dbReference type="NCBI Taxonomy" id="143900"/>
    <lineage>
        <taxon>Eukaryota</taxon>
        <taxon>Metazoa</taxon>
        <taxon>Chordata</taxon>
        <taxon>Craniata</taxon>
        <taxon>Vertebrata</taxon>
        <taxon>Euteleostomi</taxon>
        <taxon>Actinopterygii</taxon>
        <taxon>Neopterygii</taxon>
        <taxon>Teleostei</taxon>
        <taxon>Notacanthiformes</taxon>
        <taxon>Halosauridae</taxon>
        <taxon>Aldrovandia</taxon>
    </lineage>
</organism>
<dbReference type="AlphaFoldDB" id="A0AAD7TCF2"/>
<gene>
    <name evidence="1" type="ORF">AAFF_G00140910</name>
</gene>
<protein>
    <submittedName>
        <fullName evidence="1">Uncharacterized protein</fullName>
    </submittedName>
</protein>
<reference evidence="1" key="1">
    <citation type="journal article" date="2023" name="Science">
        <title>Genome structures resolve the early diversification of teleost fishes.</title>
        <authorList>
            <person name="Parey E."/>
            <person name="Louis A."/>
            <person name="Montfort J."/>
            <person name="Bouchez O."/>
            <person name="Roques C."/>
            <person name="Iampietro C."/>
            <person name="Lluch J."/>
            <person name="Castinel A."/>
            <person name="Donnadieu C."/>
            <person name="Desvignes T."/>
            <person name="Floi Bucao C."/>
            <person name="Jouanno E."/>
            <person name="Wen M."/>
            <person name="Mejri S."/>
            <person name="Dirks R."/>
            <person name="Jansen H."/>
            <person name="Henkel C."/>
            <person name="Chen W.J."/>
            <person name="Zahm M."/>
            <person name="Cabau C."/>
            <person name="Klopp C."/>
            <person name="Thompson A.W."/>
            <person name="Robinson-Rechavi M."/>
            <person name="Braasch I."/>
            <person name="Lecointre G."/>
            <person name="Bobe J."/>
            <person name="Postlethwait J.H."/>
            <person name="Berthelot C."/>
            <person name="Roest Crollius H."/>
            <person name="Guiguen Y."/>
        </authorList>
    </citation>
    <scope>NUCLEOTIDE SEQUENCE</scope>
    <source>
        <strain evidence="1">NC1722</strain>
    </source>
</reference>
<dbReference type="Proteomes" id="UP001221898">
    <property type="component" value="Unassembled WGS sequence"/>
</dbReference>
<comment type="caution">
    <text evidence="1">The sequence shown here is derived from an EMBL/GenBank/DDBJ whole genome shotgun (WGS) entry which is preliminary data.</text>
</comment>
<dbReference type="EMBL" id="JAINUG010000002">
    <property type="protein sequence ID" value="KAJ8418382.1"/>
    <property type="molecule type" value="Genomic_DNA"/>
</dbReference>
<proteinExistence type="predicted"/>
<name>A0AAD7TCF2_9TELE</name>
<keyword evidence="2" id="KW-1185">Reference proteome</keyword>
<evidence type="ECO:0000313" key="2">
    <source>
        <dbReference type="Proteomes" id="UP001221898"/>
    </source>
</evidence>
<accession>A0AAD7TCF2</accession>